<evidence type="ECO:0000313" key="5">
    <source>
        <dbReference type="EMBL" id="QDV82987.1"/>
    </source>
</evidence>
<dbReference type="RefSeq" id="WP_419581161.1">
    <property type="nucleotide sequence ID" value="NZ_CP036432.1"/>
</dbReference>
<organism evidence="5 6">
    <name type="scientific">Stieleria magnilauensis</name>
    <dbReference type="NCBI Taxonomy" id="2527963"/>
    <lineage>
        <taxon>Bacteria</taxon>
        <taxon>Pseudomonadati</taxon>
        <taxon>Planctomycetota</taxon>
        <taxon>Planctomycetia</taxon>
        <taxon>Pirellulales</taxon>
        <taxon>Pirellulaceae</taxon>
        <taxon>Stieleria</taxon>
    </lineage>
</organism>
<dbReference type="CDD" id="cd03809">
    <property type="entry name" value="GT4_MtfB-like"/>
    <property type="match status" value="1"/>
</dbReference>
<accession>A0ABX5XLY4</accession>
<dbReference type="Pfam" id="PF00534">
    <property type="entry name" value="Glycos_transf_1"/>
    <property type="match status" value="1"/>
</dbReference>
<dbReference type="PANTHER" id="PTHR46401:SF2">
    <property type="entry name" value="GLYCOSYLTRANSFERASE WBBK-RELATED"/>
    <property type="match status" value="1"/>
</dbReference>
<dbReference type="EMBL" id="CP036432">
    <property type="protein sequence ID" value="QDV82987.1"/>
    <property type="molecule type" value="Genomic_DNA"/>
</dbReference>
<feature type="region of interest" description="Disordered" evidence="2">
    <location>
        <begin position="377"/>
        <end position="399"/>
    </location>
</feature>
<evidence type="ECO:0000259" key="4">
    <source>
        <dbReference type="Pfam" id="PF13439"/>
    </source>
</evidence>
<proteinExistence type="predicted"/>
<dbReference type="SUPFAM" id="SSF53756">
    <property type="entry name" value="UDP-Glycosyltransferase/glycogen phosphorylase"/>
    <property type="match status" value="1"/>
</dbReference>
<reference evidence="5 6" key="1">
    <citation type="submission" date="2019-02" db="EMBL/GenBank/DDBJ databases">
        <title>Deep-cultivation of Planctomycetes and their phenomic and genomic characterization uncovers novel biology.</title>
        <authorList>
            <person name="Wiegand S."/>
            <person name="Jogler M."/>
            <person name="Boedeker C."/>
            <person name="Pinto D."/>
            <person name="Vollmers J."/>
            <person name="Rivas-Marin E."/>
            <person name="Kohn T."/>
            <person name="Peeters S.H."/>
            <person name="Heuer A."/>
            <person name="Rast P."/>
            <person name="Oberbeckmann S."/>
            <person name="Bunk B."/>
            <person name="Jeske O."/>
            <person name="Meyerdierks A."/>
            <person name="Storesund J.E."/>
            <person name="Kallscheuer N."/>
            <person name="Luecker S."/>
            <person name="Lage O.M."/>
            <person name="Pohl T."/>
            <person name="Merkel B.J."/>
            <person name="Hornburger P."/>
            <person name="Mueller R.-W."/>
            <person name="Bruemmer F."/>
            <person name="Labrenz M."/>
            <person name="Spormann A.M."/>
            <person name="Op den Camp H."/>
            <person name="Overmann J."/>
            <person name="Amann R."/>
            <person name="Jetten M.S.M."/>
            <person name="Mascher T."/>
            <person name="Medema M.H."/>
            <person name="Devos D.P."/>
            <person name="Kaster A.-K."/>
            <person name="Ovreas L."/>
            <person name="Rohde M."/>
            <person name="Galperin M.Y."/>
            <person name="Jogler C."/>
        </authorList>
    </citation>
    <scope>NUCLEOTIDE SEQUENCE [LARGE SCALE GENOMIC DNA]</scope>
    <source>
        <strain evidence="5 6">TBK1r</strain>
    </source>
</reference>
<dbReference type="InterPro" id="IPR028098">
    <property type="entry name" value="Glyco_trans_4-like_N"/>
</dbReference>
<dbReference type="Gene3D" id="3.40.50.2000">
    <property type="entry name" value="Glycogen Phosphorylase B"/>
    <property type="match status" value="2"/>
</dbReference>
<keyword evidence="5" id="KW-0328">Glycosyltransferase</keyword>
<dbReference type="InterPro" id="IPR001296">
    <property type="entry name" value="Glyco_trans_1"/>
</dbReference>
<gene>
    <name evidence="5" type="primary">pglJ</name>
    <name evidence="5" type="ORF">TBK1r_19200</name>
</gene>
<dbReference type="Pfam" id="PF13439">
    <property type="entry name" value="Glyco_transf_4"/>
    <property type="match status" value="1"/>
</dbReference>
<name>A0ABX5XLY4_9BACT</name>
<evidence type="ECO:0000259" key="3">
    <source>
        <dbReference type="Pfam" id="PF00534"/>
    </source>
</evidence>
<dbReference type="EC" id="2.4.1.291" evidence="5"/>
<dbReference type="PANTHER" id="PTHR46401">
    <property type="entry name" value="GLYCOSYLTRANSFERASE WBBK-RELATED"/>
    <property type="match status" value="1"/>
</dbReference>
<protein>
    <submittedName>
        <fullName evidence="5">N-acetylgalactosamine-N, N'-diacetylbacillosaminyl-diphospho-undecaprenol 4-alpha-N-acetylgalactosaminyltransferase</fullName>
        <ecNumber evidence="5">2.4.1.291</ecNumber>
    </submittedName>
</protein>
<keyword evidence="1 5" id="KW-0808">Transferase</keyword>
<evidence type="ECO:0000313" key="6">
    <source>
        <dbReference type="Proteomes" id="UP000318081"/>
    </source>
</evidence>
<keyword evidence="6" id="KW-1185">Reference proteome</keyword>
<dbReference type="Proteomes" id="UP000318081">
    <property type="component" value="Chromosome"/>
</dbReference>
<feature type="domain" description="Glycosyl transferase family 1" evidence="3">
    <location>
        <begin position="193"/>
        <end position="345"/>
    </location>
</feature>
<evidence type="ECO:0000256" key="1">
    <source>
        <dbReference type="ARBA" id="ARBA00022679"/>
    </source>
</evidence>
<feature type="domain" description="Glycosyltransferase subfamily 4-like N-terminal" evidence="4">
    <location>
        <begin position="53"/>
        <end position="176"/>
    </location>
</feature>
<sequence>MIRVALLDTTVPGEPGSMGRYRDQLAGALDTYFSDEVEVSVKFLGCGRETLDRTPNRLRMWRRHYHIWRAARNLDVSQYDVVHLLDGSFGYAAGAVQSDCVVVTVHDVIPRLQMDGVFAGAPPVGRGARWLINQSLRGVGASSVVCSDSQSTAEDLRRYDCSPRGGIRVVPLAVESELFEGSGEVPRDVGQSTPFLFHLGNNGFYKNRAGAIEVFKRIHTSVPVRLVLAGPAPDESLRQVCSASGVAERIEFVIDPDQDALAKYYRAAAAFLFPSLYEGFGWPPLEAMAAGCPVVCSDAGSLREVVGDAGVVASCRDYDAMARGCERLLTEEAFRHETVRAGRERIKHFSRERLAERMMGVYQELLESSCEDRTMAGRNIDQKKGGGKMPSTWNLESNT</sequence>
<evidence type="ECO:0000256" key="2">
    <source>
        <dbReference type="SAM" id="MobiDB-lite"/>
    </source>
</evidence>
<dbReference type="GO" id="GO:0016757">
    <property type="term" value="F:glycosyltransferase activity"/>
    <property type="evidence" value="ECO:0007669"/>
    <property type="project" value="UniProtKB-KW"/>
</dbReference>